<sequence>MDLAFRLKVYQFLLIWIQICLKKIIKNYKNILMLVV</sequence>
<reference evidence="1 2" key="1">
    <citation type="submission" date="2013-06" db="EMBL/GenBank/DDBJ databases">
        <title>Complete genome sequence of Paenibacillus mucilaginosus K02.</title>
        <authorList>
            <person name="Xiao B."/>
            <person name="Sun L."/>
            <person name="Xiao L."/>
            <person name="Lian B."/>
        </authorList>
    </citation>
    <scope>NUCLEOTIDE SEQUENCE [LARGE SCALE GENOMIC DNA]</scope>
    <source>
        <strain evidence="1 2">K02</strain>
    </source>
</reference>
<dbReference type="KEGG" id="pmw:B2K_39345"/>
<dbReference type="EMBL" id="CP003422">
    <property type="protein sequence ID" value="AGN70683.1"/>
    <property type="molecule type" value="Genomic_DNA"/>
</dbReference>
<organism evidence="1 2">
    <name type="scientific">Paenibacillus mucilaginosus K02</name>
    <dbReference type="NCBI Taxonomy" id="997761"/>
    <lineage>
        <taxon>Bacteria</taxon>
        <taxon>Bacillati</taxon>
        <taxon>Bacillota</taxon>
        <taxon>Bacilli</taxon>
        <taxon>Bacillales</taxon>
        <taxon>Paenibacillaceae</taxon>
        <taxon>Paenibacillus</taxon>
    </lineage>
</organism>
<accession>R9UN47</accession>
<dbReference type="Proteomes" id="UP000007392">
    <property type="component" value="Chromosome"/>
</dbReference>
<dbReference type="AlphaFoldDB" id="R9UN47"/>
<proteinExistence type="predicted"/>
<evidence type="ECO:0000313" key="1">
    <source>
        <dbReference type="EMBL" id="AGN70683.1"/>
    </source>
</evidence>
<gene>
    <name evidence="1" type="ORF">B2K_39345</name>
</gene>
<evidence type="ECO:0000313" key="2">
    <source>
        <dbReference type="Proteomes" id="UP000007392"/>
    </source>
</evidence>
<dbReference type="HOGENOM" id="CLU_3357428_0_0_9"/>
<name>R9UN47_9BACL</name>
<protein>
    <submittedName>
        <fullName evidence="1">Uncharacterized protein</fullName>
    </submittedName>
</protein>